<protein>
    <submittedName>
        <fullName evidence="1">Uncharacterized protein</fullName>
    </submittedName>
</protein>
<reference evidence="1 2" key="1">
    <citation type="submission" date="2019-05" db="EMBL/GenBank/DDBJ databases">
        <title>Emergence of the Ug99 lineage of the wheat stem rust pathogen through somatic hybridization.</title>
        <authorList>
            <person name="Li F."/>
            <person name="Upadhyaya N.M."/>
            <person name="Sperschneider J."/>
            <person name="Matny O."/>
            <person name="Nguyen-Phuc H."/>
            <person name="Mago R."/>
            <person name="Raley C."/>
            <person name="Miller M.E."/>
            <person name="Silverstein K.A.T."/>
            <person name="Henningsen E."/>
            <person name="Hirsch C.D."/>
            <person name="Visser B."/>
            <person name="Pretorius Z.A."/>
            <person name="Steffenson B.J."/>
            <person name="Schwessinger B."/>
            <person name="Dodds P.N."/>
            <person name="Figueroa M."/>
        </authorList>
    </citation>
    <scope>NUCLEOTIDE SEQUENCE [LARGE SCALE GENOMIC DNA]</scope>
    <source>
        <strain evidence="1 2">Ug99</strain>
    </source>
</reference>
<proteinExistence type="predicted"/>
<dbReference type="AlphaFoldDB" id="A0A5B0S3C3"/>
<sequence length="91" mass="10572">MDRLSPRSFIFRHCRQDWFQVLGSLSAGSLFRHLVEVELSLTLVWRLSSSGHDPGFAVGRLRWKLAKLKRGTFNFVRGNVFDFLFRLITSS</sequence>
<dbReference type="Proteomes" id="UP000325313">
    <property type="component" value="Unassembled WGS sequence"/>
</dbReference>
<gene>
    <name evidence="1" type="ORF">PGTUg99_011394</name>
</gene>
<comment type="caution">
    <text evidence="1">The sequence shown here is derived from an EMBL/GenBank/DDBJ whole genome shotgun (WGS) entry which is preliminary data.</text>
</comment>
<name>A0A5B0S3C3_PUCGR</name>
<dbReference type="EMBL" id="VDEP01000080">
    <property type="protein sequence ID" value="KAA1132460.1"/>
    <property type="molecule type" value="Genomic_DNA"/>
</dbReference>
<evidence type="ECO:0000313" key="1">
    <source>
        <dbReference type="EMBL" id="KAA1132460.1"/>
    </source>
</evidence>
<accession>A0A5B0S3C3</accession>
<organism evidence="1 2">
    <name type="scientific">Puccinia graminis f. sp. tritici</name>
    <dbReference type="NCBI Taxonomy" id="56615"/>
    <lineage>
        <taxon>Eukaryota</taxon>
        <taxon>Fungi</taxon>
        <taxon>Dikarya</taxon>
        <taxon>Basidiomycota</taxon>
        <taxon>Pucciniomycotina</taxon>
        <taxon>Pucciniomycetes</taxon>
        <taxon>Pucciniales</taxon>
        <taxon>Pucciniaceae</taxon>
        <taxon>Puccinia</taxon>
    </lineage>
</organism>
<evidence type="ECO:0000313" key="2">
    <source>
        <dbReference type="Proteomes" id="UP000325313"/>
    </source>
</evidence>